<organism evidence="1 2">
    <name type="scientific">Cladonia borealis</name>
    <dbReference type="NCBI Taxonomy" id="184061"/>
    <lineage>
        <taxon>Eukaryota</taxon>
        <taxon>Fungi</taxon>
        <taxon>Dikarya</taxon>
        <taxon>Ascomycota</taxon>
        <taxon>Pezizomycotina</taxon>
        <taxon>Lecanoromycetes</taxon>
        <taxon>OSLEUM clade</taxon>
        <taxon>Lecanoromycetidae</taxon>
        <taxon>Lecanorales</taxon>
        <taxon>Lecanorineae</taxon>
        <taxon>Cladoniaceae</taxon>
        <taxon>Cladonia</taxon>
    </lineage>
</organism>
<accession>A0AA39V0R0</accession>
<evidence type="ECO:0000313" key="2">
    <source>
        <dbReference type="Proteomes" id="UP001166286"/>
    </source>
</evidence>
<evidence type="ECO:0000313" key="1">
    <source>
        <dbReference type="EMBL" id="KAK0511227.1"/>
    </source>
</evidence>
<keyword evidence="2" id="KW-1185">Reference proteome</keyword>
<name>A0AA39V0R0_9LECA</name>
<proteinExistence type="predicted"/>
<reference evidence="1" key="1">
    <citation type="submission" date="2023-03" db="EMBL/GenBank/DDBJ databases">
        <title>Complete genome of Cladonia borealis.</title>
        <authorList>
            <person name="Park H."/>
        </authorList>
    </citation>
    <scope>NUCLEOTIDE SEQUENCE</scope>
    <source>
        <strain evidence="1">ANT050790</strain>
    </source>
</reference>
<gene>
    <name evidence="1" type="ORF">JMJ35_005800</name>
</gene>
<dbReference type="Proteomes" id="UP001166286">
    <property type="component" value="Unassembled WGS sequence"/>
</dbReference>
<dbReference type="EMBL" id="JAFEKC020000013">
    <property type="protein sequence ID" value="KAK0511227.1"/>
    <property type="molecule type" value="Genomic_DNA"/>
</dbReference>
<sequence length="277" mass="32165">MKLQPCASFRCPMRWRYSYLVNIHQPFYIRVAYTHDPMDDCSGSHYHSLQCSSPKTKTNTAMYAVRLPVRTYIHNCGCYFTKKVSYDTTDLSPIHVSHPCRACHYGQCFSAQAAINAKFLDLLVRSRTSVRIVQGLTFRPASASSTSTTSSQRDRETNMLAEQVKIIQAFQSEERDIWRHYRERWESRHREMFHAESFLQFDDPEIFLPPKEPDTRHSTALVDAFDEGNIGLTSSVGESVEETRSEMEERIRKVEQWDGLKDVERECWPPSPLSPPR</sequence>
<protein>
    <submittedName>
        <fullName evidence="1">Uncharacterized protein</fullName>
    </submittedName>
</protein>
<dbReference type="AlphaFoldDB" id="A0AA39V0R0"/>
<comment type="caution">
    <text evidence="1">The sequence shown here is derived from an EMBL/GenBank/DDBJ whole genome shotgun (WGS) entry which is preliminary data.</text>
</comment>